<keyword evidence="7 9" id="KW-0472">Membrane</keyword>
<comment type="similarity">
    <text evidence="2 9">Belongs to the SLC41A transporter family.</text>
</comment>
<evidence type="ECO:0000256" key="5">
    <source>
        <dbReference type="ARBA" id="ARBA00022842"/>
    </source>
</evidence>
<dbReference type="InterPro" id="IPR038076">
    <property type="entry name" value="MgtE_N_sf"/>
</dbReference>
<evidence type="ECO:0000256" key="7">
    <source>
        <dbReference type="ARBA" id="ARBA00023136"/>
    </source>
</evidence>
<feature type="transmembrane region" description="Helical" evidence="9">
    <location>
        <begin position="287"/>
        <end position="304"/>
    </location>
</feature>
<keyword evidence="8" id="KW-0129">CBS domain</keyword>
<evidence type="ECO:0000256" key="2">
    <source>
        <dbReference type="ARBA" id="ARBA00009749"/>
    </source>
</evidence>
<dbReference type="RefSeq" id="WP_354507067.1">
    <property type="nucleotide sequence ID" value="NZ_JBEPMO010000003.1"/>
</dbReference>
<comment type="subcellular location">
    <subcellularLocation>
        <location evidence="9">Cell membrane</location>
        <topology evidence="9">Multi-pass membrane protein</topology>
    </subcellularLocation>
    <subcellularLocation>
        <location evidence="1">Membrane</location>
        <topology evidence="1">Multi-pass membrane protein</topology>
    </subcellularLocation>
</comment>
<dbReference type="Pfam" id="PF03448">
    <property type="entry name" value="MgtE_N"/>
    <property type="match status" value="1"/>
</dbReference>
<feature type="transmembrane region" description="Helical" evidence="9">
    <location>
        <begin position="388"/>
        <end position="414"/>
    </location>
</feature>
<keyword evidence="3 9" id="KW-0813">Transport</keyword>
<dbReference type="EMBL" id="JBEPMO010000003">
    <property type="protein sequence ID" value="MET3731110.1"/>
    <property type="molecule type" value="Genomic_DNA"/>
</dbReference>
<keyword evidence="5 9" id="KW-0460">Magnesium</keyword>
<evidence type="ECO:0000256" key="9">
    <source>
        <dbReference type="RuleBase" id="RU362011"/>
    </source>
</evidence>
<dbReference type="SUPFAM" id="SSF161093">
    <property type="entry name" value="MgtE membrane domain-like"/>
    <property type="match status" value="1"/>
</dbReference>
<accession>A0ABV2LRA2</accession>
<feature type="transmembrane region" description="Helical" evidence="9">
    <location>
        <begin position="316"/>
        <end position="340"/>
    </location>
</feature>
<dbReference type="SUPFAM" id="SSF54631">
    <property type="entry name" value="CBS-domain pair"/>
    <property type="match status" value="1"/>
</dbReference>
<keyword evidence="9" id="KW-1003">Cell membrane</keyword>
<dbReference type="PANTHER" id="PTHR43773">
    <property type="entry name" value="MAGNESIUM TRANSPORTER MGTE"/>
    <property type="match status" value="1"/>
</dbReference>
<evidence type="ECO:0000256" key="8">
    <source>
        <dbReference type="PROSITE-ProRule" id="PRU00703"/>
    </source>
</evidence>
<comment type="caution">
    <text evidence="11">The sequence shown here is derived from an EMBL/GenBank/DDBJ whole genome shotgun (WGS) entry which is preliminary data.</text>
</comment>
<feature type="domain" description="CBS" evidence="10">
    <location>
        <begin position="141"/>
        <end position="203"/>
    </location>
</feature>
<evidence type="ECO:0000313" key="12">
    <source>
        <dbReference type="Proteomes" id="UP001549146"/>
    </source>
</evidence>
<name>A0ABV2LRA2_9FLAO</name>
<gene>
    <name evidence="11" type="ORF">ABID46_000677</name>
</gene>
<feature type="transmembrane region" description="Helical" evidence="9">
    <location>
        <begin position="360"/>
        <end position="382"/>
    </location>
</feature>
<evidence type="ECO:0000313" key="11">
    <source>
        <dbReference type="EMBL" id="MET3731110.1"/>
    </source>
</evidence>
<dbReference type="Gene3D" id="1.25.60.10">
    <property type="entry name" value="MgtE N-terminal domain-like"/>
    <property type="match status" value="1"/>
</dbReference>
<evidence type="ECO:0000259" key="10">
    <source>
        <dbReference type="PROSITE" id="PS51371"/>
    </source>
</evidence>
<proteinExistence type="inferred from homology"/>
<sequence length="451" mass="50053">MNIEITKDFITALTDCIHDQNSKSVLGMLSELHPADIAEIFSELNIEEQSFILSLLDNEISADVFLELEDEDRKRLLKQFSAKEIAEDLIPEMDTDDAVDIISELSETKQDEVIAQLEDKEHAQDIVDLLRYDEDTAGGLMRKEFVKVNKNWNVITAVREMRKQAGDLEEVFSVYVVDDDNTLLGILSLKKLLTTSSHTLLEEVYNDKVRYVKVYEKDVDVANQIQKYDLMEIPVVDELIRLQGVITVDDILDVMKEEADEDYQLAAGITRNVDADDSILTLTKARLPWLLIGMFGGLGAASIIDGFSTAMEKYKVLLLFVPLIQSTAGNVGIQSSAIIVQGLANGAIKGDVWKLIGKEFLLGLLNGLGIAFIVLFFSHYWFGTPYLISVTICVALITVIVIAAVIGTAIPLVLSKRGLDPAVSTGPFITTSNDIFGVFIYFLIAKMILGF</sequence>
<keyword evidence="6 9" id="KW-1133">Transmembrane helix</keyword>
<protein>
    <recommendedName>
        <fullName evidence="9">Magnesium transporter MgtE</fullName>
    </recommendedName>
</protein>
<dbReference type="SUPFAM" id="SSF158791">
    <property type="entry name" value="MgtE N-terminal domain-like"/>
    <property type="match status" value="1"/>
</dbReference>
<evidence type="ECO:0000256" key="1">
    <source>
        <dbReference type="ARBA" id="ARBA00004141"/>
    </source>
</evidence>
<keyword evidence="9" id="KW-0479">Metal-binding</keyword>
<feature type="domain" description="CBS" evidence="10">
    <location>
        <begin position="205"/>
        <end position="261"/>
    </location>
</feature>
<dbReference type="NCBIfam" id="TIGR00400">
    <property type="entry name" value="mgtE"/>
    <property type="match status" value="1"/>
</dbReference>
<dbReference type="InterPro" id="IPR006669">
    <property type="entry name" value="MgtE_transporter"/>
</dbReference>
<feature type="transmembrane region" description="Helical" evidence="9">
    <location>
        <begin position="426"/>
        <end position="449"/>
    </location>
</feature>
<dbReference type="PROSITE" id="PS51371">
    <property type="entry name" value="CBS"/>
    <property type="match status" value="2"/>
</dbReference>
<comment type="subunit">
    <text evidence="9">Homodimer.</text>
</comment>
<evidence type="ECO:0000256" key="4">
    <source>
        <dbReference type="ARBA" id="ARBA00022692"/>
    </source>
</evidence>
<dbReference type="PANTHER" id="PTHR43773:SF1">
    <property type="entry name" value="MAGNESIUM TRANSPORTER MGTE"/>
    <property type="match status" value="1"/>
</dbReference>
<dbReference type="InterPro" id="IPR006668">
    <property type="entry name" value="Mg_transptr_MgtE_intracell_dom"/>
</dbReference>
<organism evidence="11 12">
    <name type="scientific">Moheibacter stercoris</name>
    <dbReference type="NCBI Taxonomy" id="1628251"/>
    <lineage>
        <taxon>Bacteria</taxon>
        <taxon>Pseudomonadati</taxon>
        <taxon>Bacteroidota</taxon>
        <taxon>Flavobacteriia</taxon>
        <taxon>Flavobacteriales</taxon>
        <taxon>Weeksellaceae</taxon>
        <taxon>Moheibacter</taxon>
    </lineage>
</organism>
<dbReference type="InterPro" id="IPR046342">
    <property type="entry name" value="CBS_dom_sf"/>
</dbReference>
<dbReference type="InterPro" id="IPR036739">
    <property type="entry name" value="SLC41_membr_dom_sf"/>
</dbReference>
<dbReference type="Pfam" id="PF00571">
    <property type="entry name" value="CBS"/>
    <property type="match status" value="2"/>
</dbReference>
<comment type="function">
    <text evidence="9">Acts as a magnesium transporter.</text>
</comment>
<evidence type="ECO:0000256" key="3">
    <source>
        <dbReference type="ARBA" id="ARBA00022448"/>
    </source>
</evidence>
<keyword evidence="4 9" id="KW-0812">Transmembrane</keyword>
<dbReference type="SMART" id="SM00924">
    <property type="entry name" value="MgtE_N"/>
    <property type="match status" value="1"/>
</dbReference>
<dbReference type="Gene3D" id="1.10.357.20">
    <property type="entry name" value="SLC41 divalent cation transporters, integral membrane domain"/>
    <property type="match status" value="1"/>
</dbReference>
<dbReference type="Gene3D" id="3.10.580.10">
    <property type="entry name" value="CBS-domain"/>
    <property type="match status" value="1"/>
</dbReference>
<dbReference type="InterPro" id="IPR000644">
    <property type="entry name" value="CBS_dom"/>
</dbReference>
<dbReference type="InterPro" id="IPR006667">
    <property type="entry name" value="SLC41_membr_dom"/>
</dbReference>
<keyword evidence="12" id="KW-1185">Reference proteome</keyword>
<dbReference type="Proteomes" id="UP001549146">
    <property type="component" value="Unassembled WGS sequence"/>
</dbReference>
<dbReference type="Pfam" id="PF01769">
    <property type="entry name" value="MgtE"/>
    <property type="match status" value="1"/>
</dbReference>
<reference evidence="11 12" key="1">
    <citation type="submission" date="2024-06" db="EMBL/GenBank/DDBJ databases">
        <title>Genomic Encyclopedia of Type Strains, Phase IV (KMG-IV): sequencing the most valuable type-strain genomes for metagenomic binning, comparative biology and taxonomic classification.</title>
        <authorList>
            <person name="Goeker M."/>
        </authorList>
    </citation>
    <scope>NUCLEOTIDE SEQUENCE [LARGE SCALE GENOMIC DNA]</scope>
    <source>
        <strain evidence="11 12">DSM 29388</strain>
    </source>
</reference>
<evidence type="ECO:0000256" key="6">
    <source>
        <dbReference type="ARBA" id="ARBA00022989"/>
    </source>
</evidence>
<dbReference type="CDD" id="cd04606">
    <property type="entry name" value="CBS_pair_Mg_transporter"/>
    <property type="match status" value="1"/>
</dbReference>